<feature type="domain" description="Amidohydrolase-related" evidence="4">
    <location>
        <begin position="73"/>
        <end position="438"/>
    </location>
</feature>
<organism evidence="5">
    <name type="scientific">Auxenochlorella protothecoides</name>
    <name type="common">Green microalga</name>
    <name type="synonym">Chlorella protothecoides</name>
    <dbReference type="NCBI Taxonomy" id="3075"/>
    <lineage>
        <taxon>Eukaryota</taxon>
        <taxon>Viridiplantae</taxon>
        <taxon>Chlorophyta</taxon>
        <taxon>core chlorophytes</taxon>
        <taxon>Trebouxiophyceae</taxon>
        <taxon>Chlorellales</taxon>
        <taxon>Chlorellaceae</taxon>
        <taxon>Auxenochlorella</taxon>
    </lineage>
</organism>
<dbReference type="InterPro" id="IPR011059">
    <property type="entry name" value="Metal-dep_hydrolase_composite"/>
</dbReference>
<dbReference type="CDD" id="cd01298">
    <property type="entry name" value="ATZ_TRZ_like"/>
    <property type="match status" value="1"/>
</dbReference>
<evidence type="ECO:0000313" key="5">
    <source>
        <dbReference type="EMBL" id="JAT76852.1"/>
    </source>
</evidence>
<name>A0A1D2ACE8_AUXPR</name>
<dbReference type="EMBL" id="GDKF01001770">
    <property type="protein sequence ID" value="JAT76852.1"/>
    <property type="molecule type" value="Transcribed_RNA"/>
</dbReference>
<sequence length="473" mass="51050">MSPGGGNPRPVPTELVLYTDIFYLGTLEESIGDIRGACIVVRGNLIEWVGPETDCPPELRLEATRVVSLADQVVIPGLVNTHHHMYQTLTRCVAQDSALFGWLTSLYPAWSTMTGEDVYVSAKLAMVELLLSGCTTSSDHLYIYPNDVMLDDTIRAAREVGLRFHPTRGIMTLGKSQGGLPPDDCVETTEVALEDARRLIRQYHDPSCHAMLRLGVAPCSPFSVTEDCMAAAAKLVAEFPGVRLHTHLAENQEDIDYSLKVYGCRPGEYIKRVGWNREVSWYAHCVMLSAEERVQFRDAGMAVAHCPSSNLRLASGICPVRRLLDDGVTVALGVDGTASNDTGNLLQEMRLALLLQRASGNVEGLRVREALQIATQGGAKALGWEGEVGVIAPGYAADFVGWKTSDSVAFAGGLHQPLSSLLLCAPGNVTTSVINGEVIVRDGCLLTVDVKALVRDHNERSARICAALGGPEA</sequence>
<reference evidence="5" key="1">
    <citation type="submission" date="2015-08" db="EMBL/GenBank/DDBJ databases">
        <authorList>
            <person name="Babu N.S."/>
            <person name="Beckwith C.J."/>
            <person name="Beseler K.G."/>
            <person name="Brison A."/>
            <person name="Carone J.V."/>
            <person name="Caskin T.P."/>
            <person name="Diamond M."/>
            <person name="Durham M.E."/>
            <person name="Foxe J.M."/>
            <person name="Go M."/>
            <person name="Henderson B.A."/>
            <person name="Jones I.B."/>
            <person name="McGettigan J.A."/>
            <person name="Micheletti S.J."/>
            <person name="Nasrallah M.E."/>
            <person name="Ortiz D."/>
            <person name="Piller C.R."/>
            <person name="Privatt S.R."/>
            <person name="Schneider S.L."/>
            <person name="Sharp S."/>
            <person name="Smith T.C."/>
            <person name="Stanton J.D."/>
            <person name="Ullery H.E."/>
            <person name="Wilson R.J."/>
            <person name="Serrano M.G."/>
            <person name="Buck G."/>
            <person name="Lee V."/>
            <person name="Wang Y."/>
            <person name="Carvalho R."/>
            <person name="Voegtly L."/>
            <person name="Shi R."/>
            <person name="Duckworth R."/>
            <person name="Johnson A."/>
            <person name="Loviza R."/>
            <person name="Walstead R."/>
            <person name="Shah Z."/>
            <person name="Kiflezghi M."/>
            <person name="Wade K."/>
            <person name="Ball S.L."/>
            <person name="Bradley K.W."/>
            <person name="Asai D.J."/>
            <person name="Bowman C.A."/>
            <person name="Russell D.A."/>
            <person name="Pope W.H."/>
            <person name="Jacobs-Sera D."/>
            <person name="Hendrix R.W."/>
            <person name="Hatfull G.F."/>
        </authorList>
    </citation>
    <scope>NUCLEOTIDE SEQUENCE</scope>
</reference>
<dbReference type="Gene3D" id="2.30.40.10">
    <property type="entry name" value="Urease, subunit C, domain 1"/>
    <property type="match status" value="1"/>
</dbReference>
<dbReference type="Pfam" id="PF01979">
    <property type="entry name" value="Amidohydro_1"/>
    <property type="match status" value="1"/>
</dbReference>
<dbReference type="InterPro" id="IPR032466">
    <property type="entry name" value="Metal_Hydrolase"/>
</dbReference>
<dbReference type="GO" id="GO:0016814">
    <property type="term" value="F:hydrolase activity, acting on carbon-nitrogen (but not peptide) bonds, in cyclic amidines"/>
    <property type="evidence" value="ECO:0007669"/>
    <property type="project" value="UniProtKB-ARBA"/>
</dbReference>
<keyword evidence="2" id="KW-0378">Hydrolase</keyword>
<dbReference type="PANTHER" id="PTHR43794">
    <property type="entry name" value="AMINOHYDROLASE SSNA-RELATED"/>
    <property type="match status" value="1"/>
</dbReference>
<evidence type="ECO:0000256" key="1">
    <source>
        <dbReference type="ARBA" id="ARBA00022723"/>
    </source>
</evidence>
<dbReference type="SUPFAM" id="SSF51338">
    <property type="entry name" value="Composite domain of metallo-dependent hydrolases"/>
    <property type="match status" value="1"/>
</dbReference>
<dbReference type="PANTHER" id="PTHR43794:SF11">
    <property type="entry name" value="AMIDOHYDROLASE-RELATED DOMAIN-CONTAINING PROTEIN"/>
    <property type="match status" value="1"/>
</dbReference>
<dbReference type="SUPFAM" id="SSF51556">
    <property type="entry name" value="Metallo-dependent hydrolases"/>
    <property type="match status" value="1"/>
</dbReference>
<keyword evidence="3" id="KW-0862">Zinc</keyword>
<dbReference type="InterPro" id="IPR050287">
    <property type="entry name" value="MTA/SAH_deaminase"/>
</dbReference>
<dbReference type="GO" id="GO:0046872">
    <property type="term" value="F:metal ion binding"/>
    <property type="evidence" value="ECO:0007669"/>
    <property type="project" value="UniProtKB-KW"/>
</dbReference>
<proteinExistence type="predicted"/>
<gene>
    <name evidence="5" type="ORF">g.8486</name>
</gene>
<protein>
    <recommendedName>
        <fullName evidence="4">Amidohydrolase-related domain-containing protein</fullName>
    </recommendedName>
</protein>
<dbReference type="Gene3D" id="3.20.20.140">
    <property type="entry name" value="Metal-dependent hydrolases"/>
    <property type="match status" value="1"/>
</dbReference>
<evidence type="ECO:0000256" key="2">
    <source>
        <dbReference type="ARBA" id="ARBA00022801"/>
    </source>
</evidence>
<evidence type="ECO:0000259" key="4">
    <source>
        <dbReference type="Pfam" id="PF01979"/>
    </source>
</evidence>
<evidence type="ECO:0000256" key="3">
    <source>
        <dbReference type="ARBA" id="ARBA00022833"/>
    </source>
</evidence>
<dbReference type="GO" id="GO:0019239">
    <property type="term" value="F:deaminase activity"/>
    <property type="evidence" value="ECO:0007669"/>
    <property type="project" value="UniProtKB-ARBA"/>
</dbReference>
<keyword evidence="1" id="KW-0479">Metal-binding</keyword>
<accession>A0A1D2ACE8</accession>
<dbReference type="FunFam" id="3.20.20.140:FF:000014">
    <property type="entry name" value="5-methylthioadenosine/S-adenosylhomocysteine deaminase"/>
    <property type="match status" value="1"/>
</dbReference>
<dbReference type="InterPro" id="IPR006680">
    <property type="entry name" value="Amidohydro-rel"/>
</dbReference>
<dbReference type="AlphaFoldDB" id="A0A1D2ACE8"/>
<dbReference type="NCBIfam" id="NF006055">
    <property type="entry name" value="PRK08203.1"/>
    <property type="match status" value="1"/>
</dbReference>